<proteinExistence type="predicted"/>
<keyword evidence="2" id="KW-1185">Reference proteome</keyword>
<dbReference type="AlphaFoldDB" id="A0AAQ1P768"/>
<evidence type="ECO:0000313" key="2">
    <source>
        <dbReference type="Proteomes" id="UP000294335"/>
    </source>
</evidence>
<organism evidence="1 2">
    <name type="scientific">Pseudomonas inefficax</name>
    <dbReference type="NCBI Taxonomy" id="2078786"/>
    <lineage>
        <taxon>Bacteria</taxon>
        <taxon>Pseudomonadati</taxon>
        <taxon>Pseudomonadota</taxon>
        <taxon>Gammaproteobacteria</taxon>
        <taxon>Pseudomonadales</taxon>
        <taxon>Pseudomonadaceae</taxon>
        <taxon>Pseudomonas</taxon>
    </lineage>
</organism>
<dbReference type="EMBL" id="OPYN01000085">
    <property type="protein sequence ID" value="SPO60434.1"/>
    <property type="molecule type" value="Genomic_DNA"/>
</dbReference>
<name>A0AAQ1P768_9PSED</name>
<evidence type="ECO:0000313" key="1">
    <source>
        <dbReference type="EMBL" id="SPO60434.1"/>
    </source>
</evidence>
<gene>
    <name evidence="1" type="ORF">JV551A3_V1_850055</name>
</gene>
<reference evidence="1 2" key="1">
    <citation type="submission" date="2018-02" db="EMBL/GenBank/DDBJ databases">
        <authorList>
            <person name="Dubost A."/>
        </authorList>
    </citation>
    <scope>NUCLEOTIDE SEQUENCE [LARGE SCALE GENOMIC DNA]</scope>
    <source>
        <strain evidence="2">JV551A3</strain>
    </source>
</reference>
<accession>A0AAQ1P768</accession>
<comment type="caution">
    <text evidence="1">The sequence shown here is derived from an EMBL/GenBank/DDBJ whole genome shotgun (WGS) entry which is preliminary data.</text>
</comment>
<dbReference type="Proteomes" id="UP000294335">
    <property type="component" value="Unassembled WGS sequence"/>
</dbReference>
<protein>
    <submittedName>
        <fullName evidence="1">Uncharacterized protein</fullName>
    </submittedName>
</protein>
<sequence>MSMSRAKLPTRSALKNSISSWHAKCPSGCAQHWSAALKTRAPQKNSREQASFWLKMQLTSPVATEEEIQAQSMEPEPRRNGRSWTFPLLPALKLHTILLLHQCQP</sequence>